<evidence type="ECO:0000313" key="2">
    <source>
        <dbReference type="EMBL" id="JAG27999.1"/>
    </source>
</evidence>
<feature type="compositionally biased region" description="Low complexity" evidence="1">
    <location>
        <begin position="54"/>
        <end position="66"/>
    </location>
</feature>
<feature type="region of interest" description="Disordered" evidence="1">
    <location>
        <begin position="17"/>
        <end position="66"/>
    </location>
</feature>
<feature type="non-terminal residue" evidence="2">
    <location>
        <position position="1"/>
    </location>
</feature>
<reference evidence="2" key="1">
    <citation type="journal article" date="2014" name="PLoS ONE">
        <title>Transcriptome-Based Identification of ABC Transporters in the Western Tarnished Plant Bug Lygus hesperus.</title>
        <authorList>
            <person name="Hull J.J."/>
            <person name="Chaney K."/>
            <person name="Geib S.M."/>
            <person name="Fabrick J.A."/>
            <person name="Brent C.S."/>
            <person name="Walsh D."/>
            <person name="Lavine L.C."/>
        </authorList>
    </citation>
    <scope>NUCLEOTIDE SEQUENCE</scope>
</reference>
<accession>A0A0A9Y764</accession>
<name>A0A0A9Y764_LYGHE</name>
<feature type="compositionally biased region" description="Polar residues" evidence="1">
    <location>
        <begin position="20"/>
        <end position="37"/>
    </location>
</feature>
<dbReference type="EMBL" id="GBHO01015605">
    <property type="protein sequence ID" value="JAG27999.1"/>
    <property type="molecule type" value="Transcribed_RNA"/>
</dbReference>
<organism evidence="2">
    <name type="scientific">Lygus hesperus</name>
    <name type="common">Western plant bug</name>
    <dbReference type="NCBI Taxonomy" id="30085"/>
    <lineage>
        <taxon>Eukaryota</taxon>
        <taxon>Metazoa</taxon>
        <taxon>Ecdysozoa</taxon>
        <taxon>Arthropoda</taxon>
        <taxon>Hexapoda</taxon>
        <taxon>Insecta</taxon>
        <taxon>Pterygota</taxon>
        <taxon>Neoptera</taxon>
        <taxon>Paraneoptera</taxon>
        <taxon>Hemiptera</taxon>
        <taxon>Heteroptera</taxon>
        <taxon>Panheteroptera</taxon>
        <taxon>Cimicomorpha</taxon>
        <taxon>Miridae</taxon>
        <taxon>Mirini</taxon>
        <taxon>Lygus</taxon>
    </lineage>
</organism>
<dbReference type="AlphaFoldDB" id="A0A0A9Y764"/>
<gene>
    <name evidence="2" type="ORF">CM83_101054</name>
</gene>
<proteinExistence type="predicted"/>
<sequence>SIVSLIPYDLVKLKEDQPLVDNSTQDGLQTDVTTLNQDPVERVVRKDRKDKSKQVVSNSKKNNVNNTRTEKIISNVSFNTVHNNKKSRTEFNKVKKSYNKALELKKRIES</sequence>
<feature type="compositionally biased region" description="Basic and acidic residues" evidence="1">
    <location>
        <begin position="39"/>
        <end position="53"/>
    </location>
</feature>
<reference evidence="2" key="2">
    <citation type="submission" date="2014-07" db="EMBL/GenBank/DDBJ databases">
        <authorList>
            <person name="Hull J."/>
        </authorList>
    </citation>
    <scope>NUCLEOTIDE SEQUENCE</scope>
</reference>
<protein>
    <submittedName>
        <fullName evidence="2">Uncharacterized protein</fullName>
    </submittedName>
</protein>
<evidence type="ECO:0000256" key="1">
    <source>
        <dbReference type="SAM" id="MobiDB-lite"/>
    </source>
</evidence>